<feature type="transmembrane region" description="Helical" evidence="1">
    <location>
        <begin position="34"/>
        <end position="51"/>
    </location>
</feature>
<dbReference type="RefSeq" id="WP_183794035.1">
    <property type="nucleotide sequence ID" value="NZ_JACIDU010000016.1"/>
</dbReference>
<accession>A0A7W6K6E8</accession>
<feature type="transmembrane region" description="Helical" evidence="1">
    <location>
        <begin position="349"/>
        <end position="367"/>
    </location>
</feature>
<proteinExistence type="predicted"/>
<feature type="transmembrane region" description="Helical" evidence="1">
    <location>
        <begin position="215"/>
        <end position="234"/>
    </location>
</feature>
<feature type="transmembrane region" description="Helical" evidence="1">
    <location>
        <begin position="373"/>
        <end position="392"/>
    </location>
</feature>
<comment type="caution">
    <text evidence="2">The sequence shown here is derived from an EMBL/GenBank/DDBJ whole genome shotgun (WGS) entry which is preliminary data.</text>
</comment>
<dbReference type="EMBL" id="JACIDU010000016">
    <property type="protein sequence ID" value="MBB4104960.1"/>
    <property type="molecule type" value="Genomic_DNA"/>
</dbReference>
<feature type="transmembrane region" description="Helical" evidence="1">
    <location>
        <begin position="176"/>
        <end position="195"/>
    </location>
</feature>
<gene>
    <name evidence="2" type="ORF">GGQ66_003543</name>
</gene>
<reference evidence="2 3" key="1">
    <citation type="submission" date="2020-08" db="EMBL/GenBank/DDBJ databases">
        <title>Genomic Encyclopedia of Type Strains, Phase IV (KMG-IV): sequencing the most valuable type-strain genomes for metagenomic binning, comparative biology and taxonomic classification.</title>
        <authorList>
            <person name="Goeker M."/>
        </authorList>
    </citation>
    <scope>NUCLEOTIDE SEQUENCE [LARGE SCALE GENOMIC DNA]</scope>
    <source>
        <strain evidence="2 3">DSM 26385</strain>
    </source>
</reference>
<keyword evidence="3" id="KW-1185">Reference proteome</keyword>
<keyword evidence="1" id="KW-0472">Membrane</keyword>
<dbReference type="Proteomes" id="UP000584824">
    <property type="component" value="Unassembled WGS sequence"/>
</dbReference>
<keyword evidence="1" id="KW-0812">Transmembrane</keyword>
<feature type="transmembrane region" description="Helical" evidence="1">
    <location>
        <begin position="119"/>
        <end position="139"/>
    </location>
</feature>
<feature type="transmembrane region" description="Helical" evidence="1">
    <location>
        <begin position="91"/>
        <end position="113"/>
    </location>
</feature>
<protein>
    <submittedName>
        <fullName evidence="2">Low temperature requirement protein LtrA</fullName>
    </submittedName>
</protein>
<feature type="transmembrane region" description="Helical" evidence="1">
    <location>
        <begin position="320"/>
        <end position="337"/>
    </location>
</feature>
<sequence length="402" mass="43876">MRHTTPSDITEEDADEDLLRAAEQTDVKPGFPELFFDLVFVFALIQLSHGLTTHPDATGFARAGVLFLALWWVWVQTTLTINLLDVRRKQVHFLLFGLMFGGLVMSIAIPEAFEGDGLLFAVAYVAMQAARTLFSLFALRNAEHPARMTFIRSAVWLAVSGVLWIVGAMTEPEMRLWFWLVAILIEYMGPVLNYYLPGLMTAEAGASLDVSGGHFAERAALFVIICLGETILATGRTAAEKMDSVLTLPLLCVAFTTTVLMWWVHFHDGQRQTARKAETTTDPQKTVEHLFIYGHFPIVAGIVLAAVGEEMSLEHPDATANLPATLAIAGGPALFLAGSALTKFLATRAVPLSHCAGIAALAILALGPDMPYLMIQGATACVLLTVAFWEYLAQRSTLPDRV</sequence>
<dbReference type="PANTHER" id="PTHR36840">
    <property type="entry name" value="BLL5714 PROTEIN"/>
    <property type="match status" value="1"/>
</dbReference>
<dbReference type="Pfam" id="PF06772">
    <property type="entry name" value="LtrA"/>
    <property type="match status" value="1"/>
</dbReference>
<feature type="transmembrane region" description="Helical" evidence="1">
    <location>
        <begin position="151"/>
        <end position="170"/>
    </location>
</feature>
<evidence type="ECO:0000313" key="2">
    <source>
        <dbReference type="EMBL" id="MBB4104960.1"/>
    </source>
</evidence>
<feature type="transmembrane region" description="Helical" evidence="1">
    <location>
        <begin position="287"/>
        <end position="308"/>
    </location>
</feature>
<evidence type="ECO:0000313" key="3">
    <source>
        <dbReference type="Proteomes" id="UP000584824"/>
    </source>
</evidence>
<name>A0A7W6K6E8_9HYPH</name>
<dbReference type="InterPro" id="IPR010640">
    <property type="entry name" value="Low_temperature_requirement_A"/>
</dbReference>
<organism evidence="2 3">
    <name type="scientific">Allorhizobium borbori</name>
    <dbReference type="NCBI Taxonomy" id="485907"/>
    <lineage>
        <taxon>Bacteria</taxon>
        <taxon>Pseudomonadati</taxon>
        <taxon>Pseudomonadota</taxon>
        <taxon>Alphaproteobacteria</taxon>
        <taxon>Hyphomicrobiales</taxon>
        <taxon>Rhizobiaceae</taxon>
        <taxon>Rhizobium/Agrobacterium group</taxon>
        <taxon>Allorhizobium</taxon>
    </lineage>
</organism>
<feature type="transmembrane region" description="Helical" evidence="1">
    <location>
        <begin position="246"/>
        <end position="266"/>
    </location>
</feature>
<dbReference type="AlphaFoldDB" id="A0A7W6K6E8"/>
<dbReference type="PANTHER" id="PTHR36840:SF1">
    <property type="entry name" value="BLL5714 PROTEIN"/>
    <property type="match status" value="1"/>
</dbReference>
<keyword evidence="1" id="KW-1133">Transmembrane helix</keyword>
<evidence type="ECO:0000256" key="1">
    <source>
        <dbReference type="SAM" id="Phobius"/>
    </source>
</evidence>
<feature type="transmembrane region" description="Helical" evidence="1">
    <location>
        <begin position="63"/>
        <end position="84"/>
    </location>
</feature>